<dbReference type="InterPro" id="IPR052337">
    <property type="entry name" value="SAT4-like"/>
</dbReference>
<dbReference type="Proteomes" id="UP000766486">
    <property type="component" value="Unassembled WGS sequence"/>
</dbReference>
<comment type="subcellular location">
    <subcellularLocation>
        <location evidence="1">Membrane</location>
        <topology evidence="1">Multi-pass membrane protein</topology>
    </subcellularLocation>
</comment>
<feature type="transmembrane region" description="Helical" evidence="7">
    <location>
        <begin position="185"/>
        <end position="207"/>
    </location>
</feature>
<sequence length="362" mass="40118">MPGPTLPTAEEVAYMQEHADDNIGPNIIACAAVCAVLATCFVGFRLWSRRIANGHLKLEASDWLNLTAWVLYMPYSVLVGMITLYGAGRHIIFVTDARLLQIMSIVDENLYAVILALLKTSILSLYRSIFGSHTWFYRLTWVVTAVATALAIQVVLSSNLQCIPISYTWDPSQHGTCMNYGAEALAAYIINIVTDLIILVMPLPVILKLKTSKSTRRGLFVVFCAGGSACIVSIVQLRYITNLGSTADASWDNMPSVILADVEIMVGFLATSIATYRPLYQFVFRGNRLTSSQGYIRQDKSTSPYSYSSSSRRPQHTTRVYTDNRNNGEEDGAEFPHGITVTDQIELATTYEGRVSVPQDKW</sequence>
<dbReference type="PANTHER" id="PTHR33048">
    <property type="entry name" value="PTH11-LIKE INTEGRAL MEMBRANE PROTEIN (AFU_ORTHOLOGUE AFUA_5G11245)"/>
    <property type="match status" value="1"/>
</dbReference>
<dbReference type="EMBL" id="CABFNS010000708">
    <property type="protein sequence ID" value="VUC23531.1"/>
    <property type="molecule type" value="Genomic_DNA"/>
</dbReference>
<evidence type="ECO:0000256" key="3">
    <source>
        <dbReference type="ARBA" id="ARBA00022989"/>
    </source>
</evidence>
<feature type="transmembrane region" description="Helical" evidence="7">
    <location>
        <begin position="108"/>
        <end position="126"/>
    </location>
</feature>
<feature type="transmembrane region" description="Helical" evidence="7">
    <location>
        <begin position="23"/>
        <end position="47"/>
    </location>
</feature>
<evidence type="ECO:0000256" key="7">
    <source>
        <dbReference type="SAM" id="Phobius"/>
    </source>
</evidence>
<evidence type="ECO:0000256" key="6">
    <source>
        <dbReference type="SAM" id="MobiDB-lite"/>
    </source>
</evidence>
<dbReference type="PANTHER" id="PTHR33048:SF47">
    <property type="entry name" value="INTEGRAL MEMBRANE PROTEIN-RELATED"/>
    <property type="match status" value="1"/>
</dbReference>
<comment type="caution">
    <text evidence="9">The sequence shown here is derived from an EMBL/GenBank/DDBJ whole genome shotgun (WGS) entry which is preliminary data.</text>
</comment>
<comment type="similarity">
    <text evidence="5">Belongs to the SAT4 family.</text>
</comment>
<name>A0ABY6TXY3_BIOOC</name>
<dbReference type="InterPro" id="IPR049326">
    <property type="entry name" value="Rhodopsin_dom_fungi"/>
</dbReference>
<organism evidence="9 10">
    <name type="scientific">Bionectria ochroleuca</name>
    <name type="common">Gliocladium roseum</name>
    <dbReference type="NCBI Taxonomy" id="29856"/>
    <lineage>
        <taxon>Eukaryota</taxon>
        <taxon>Fungi</taxon>
        <taxon>Dikarya</taxon>
        <taxon>Ascomycota</taxon>
        <taxon>Pezizomycotina</taxon>
        <taxon>Sordariomycetes</taxon>
        <taxon>Hypocreomycetidae</taxon>
        <taxon>Hypocreales</taxon>
        <taxon>Bionectriaceae</taxon>
        <taxon>Clonostachys</taxon>
    </lineage>
</organism>
<evidence type="ECO:0000256" key="4">
    <source>
        <dbReference type="ARBA" id="ARBA00023136"/>
    </source>
</evidence>
<feature type="region of interest" description="Disordered" evidence="6">
    <location>
        <begin position="299"/>
        <end position="335"/>
    </location>
</feature>
<feature type="transmembrane region" description="Helical" evidence="7">
    <location>
        <begin position="219"/>
        <end position="237"/>
    </location>
</feature>
<keyword evidence="2 7" id="KW-0812">Transmembrane</keyword>
<feature type="transmembrane region" description="Helical" evidence="7">
    <location>
        <begin position="68"/>
        <end position="88"/>
    </location>
</feature>
<protein>
    <recommendedName>
        <fullName evidence="8">Rhodopsin domain-containing protein</fullName>
    </recommendedName>
</protein>
<evidence type="ECO:0000256" key="1">
    <source>
        <dbReference type="ARBA" id="ARBA00004141"/>
    </source>
</evidence>
<feature type="domain" description="Rhodopsin" evidence="8">
    <location>
        <begin position="44"/>
        <end position="281"/>
    </location>
</feature>
<feature type="compositionally biased region" description="Low complexity" evidence="6">
    <location>
        <begin position="303"/>
        <end position="312"/>
    </location>
</feature>
<feature type="transmembrane region" description="Helical" evidence="7">
    <location>
        <begin position="257"/>
        <end position="276"/>
    </location>
</feature>
<evidence type="ECO:0000256" key="2">
    <source>
        <dbReference type="ARBA" id="ARBA00022692"/>
    </source>
</evidence>
<evidence type="ECO:0000256" key="5">
    <source>
        <dbReference type="ARBA" id="ARBA00038359"/>
    </source>
</evidence>
<reference evidence="9 10" key="1">
    <citation type="submission" date="2019-06" db="EMBL/GenBank/DDBJ databases">
        <authorList>
            <person name="Broberg M."/>
        </authorList>
    </citation>
    <scope>NUCLEOTIDE SEQUENCE [LARGE SCALE GENOMIC DNA]</scope>
</reference>
<evidence type="ECO:0000259" key="8">
    <source>
        <dbReference type="Pfam" id="PF20684"/>
    </source>
</evidence>
<keyword evidence="10" id="KW-1185">Reference proteome</keyword>
<accession>A0ABY6TXY3</accession>
<feature type="transmembrane region" description="Helical" evidence="7">
    <location>
        <begin position="135"/>
        <end position="156"/>
    </location>
</feature>
<gene>
    <name evidence="9" type="ORF">CLO192961_LOCUS118798</name>
</gene>
<evidence type="ECO:0000313" key="9">
    <source>
        <dbReference type="EMBL" id="VUC23531.1"/>
    </source>
</evidence>
<dbReference type="Pfam" id="PF20684">
    <property type="entry name" value="Fung_rhodopsin"/>
    <property type="match status" value="1"/>
</dbReference>
<evidence type="ECO:0000313" key="10">
    <source>
        <dbReference type="Proteomes" id="UP000766486"/>
    </source>
</evidence>
<proteinExistence type="inferred from homology"/>
<keyword evidence="4 7" id="KW-0472">Membrane</keyword>
<keyword evidence="3 7" id="KW-1133">Transmembrane helix</keyword>